<comment type="caution">
    <text evidence="2">The sequence shown here is derived from an EMBL/GenBank/DDBJ whole genome shotgun (WGS) entry which is preliminary data.</text>
</comment>
<proteinExistence type="predicted"/>
<feature type="region of interest" description="Disordered" evidence="1">
    <location>
        <begin position="1"/>
        <end position="52"/>
    </location>
</feature>
<accession>A0ABT9ED88</accession>
<dbReference type="EMBL" id="JAUTWS010000160">
    <property type="protein sequence ID" value="MDO9714074.1"/>
    <property type="molecule type" value="Genomic_DNA"/>
</dbReference>
<dbReference type="Proteomes" id="UP001243009">
    <property type="component" value="Unassembled WGS sequence"/>
</dbReference>
<dbReference type="InterPro" id="IPR002347">
    <property type="entry name" value="SDR_fam"/>
</dbReference>
<dbReference type="RefSeq" id="WP_305108915.1">
    <property type="nucleotide sequence ID" value="NZ_JAUTWS010000160.1"/>
</dbReference>
<feature type="compositionally biased region" description="Pro residues" evidence="1">
    <location>
        <begin position="15"/>
        <end position="25"/>
    </location>
</feature>
<reference evidence="2 3" key="1">
    <citation type="submission" date="2023-08" db="EMBL/GenBank/DDBJ databases">
        <title>The draft genome sequence of Paracraurococcus sp. LOR1-02.</title>
        <authorList>
            <person name="Kingkaew E."/>
            <person name="Tanasupawat S."/>
        </authorList>
    </citation>
    <scope>NUCLEOTIDE SEQUENCE [LARGE SCALE GENOMIC DNA]</scope>
    <source>
        <strain evidence="2 3">LOR1-02</strain>
    </source>
</reference>
<evidence type="ECO:0000313" key="2">
    <source>
        <dbReference type="EMBL" id="MDO9714074.1"/>
    </source>
</evidence>
<keyword evidence="3" id="KW-1185">Reference proteome</keyword>
<dbReference type="Gene3D" id="3.40.50.720">
    <property type="entry name" value="NAD(P)-binding Rossmann-like Domain"/>
    <property type="match status" value="1"/>
</dbReference>
<feature type="compositionally biased region" description="Low complexity" evidence="1">
    <location>
        <begin position="1"/>
        <end position="14"/>
    </location>
</feature>
<evidence type="ECO:0000313" key="3">
    <source>
        <dbReference type="Proteomes" id="UP001243009"/>
    </source>
</evidence>
<dbReference type="SUPFAM" id="SSF51735">
    <property type="entry name" value="NAD(P)-binding Rossmann-fold domains"/>
    <property type="match status" value="1"/>
</dbReference>
<dbReference type="Pfam" id="PF00106">
    <property type="entry name" value="adh_short"/>
    <property type="match status" value="1"/>
</dbReference>
<gene>
    <name evidence="2" type="ORF">Q7A36_37580</name>
</gene>
<feature type="non-terminal residue" evidence="2">
    <location>
        <position position="112"/>
    </location>
</feature>
<dbReference type="InterPro" id="IPR036291">
    <property type="entry name" value="NAD(P)-bd_dom_sf"/>
</dbReference>
<name>A0ABT9ED88_9PROT</name>
<organism evidence="2 3">
    <name type="scientific">Paracraurococcus lichenis</name>
    <dbReference type="NCBI Taxonomy" id="3064888"/>
    <lineage>
        <taxon>Bacteria</taxon>
        <taxon>Pseudomonadati</taxon>
        <taxon>Pseudomonadota</taxon>
        <taxon>Alphaproteobacteria</taxon>
        <taxon>Acetobacterales</taxon>
        <taxon>Roseomonadaceae</taxon>
        <taxon>Paracraurococcus</taxon>
    </lineage>
</organism>
<sequence length="112" mass="11574">MGSGRGSRWIRGSGPTPPGSPPAPRQPFRGDSHEWQAGRPPRPGHGGSRGIGAAITELFAREGAAVAVCQHPDNSPDAFLARISARGLTVHAAGCDVADEDSVGRLADWAVD</sequence>
<evidence type="ECO:0000256" key="1">
    <source>
        <dbReference type="SAM" id="MobiDB-lite"/>
    </source>
</evidence>
<protein>
    <submittedName>
        <fullName evidence="2">SDR family NAD(P)-dependent oxidoreductase</fullName>
    </submittedName>
</protein>